<feature type="transmembrane region" description="Helical" evidence="7">
    <location>
        <begin position="549"/>
        <end position="569"/>
    </location>
</feature>
<keyword evidence="3 7" id="KW-0812">Transmembrane</keyword>
<proteinExistence type="inferred from homology"/>
<keyword evidence="10" id="KW-1185">Reference proteome</keyword>
<dbReference type="PANTHER" id="PTHR23501:SF199">
    <property type="entry name" value="MFS EFFLUX TRANSPORTER INPD-RELATED"/>
    <property type="match status" value="1"/>
</dbReference>
<feature type="region of interest" description="Disordered" evidence="6">
    <location>
        <begin position="36"/>
        <end position="64"/>
    </location>
</feature>
<dbReference type="FunFam" id="1.20.1250.20:FF:000196">
    <property type="entry name" value="MFS toxin efflux pump (AflT)"/>
    <property type="match status" value="1"/>
</dbReference>
<evidence type="ECO:0000256" key="6">
    <source>
        <dbReference type="SAM" id="MobiDB-lite"/>
    </source>
</evidence>
<evidence type="ECO:0000256" key="5">
    <source>
        <dbReference type="ARBA" id="ARBA00023136"/>
    </source>
</evidence>
<dbReference type="AlphaFoldDB" id="A0AAD6FZR7"/>
<feature type="transmembrane region" description="Helical" evidence="7">
    <location>
        <begin position="277"/>
        <end position="296"/>
    </location>
</feature>
<protein>
    <recommendedName>
        <fullName evidence="8">Major facilitator superfamily (MFS) profile domain-containing protein</fullName>
    </recommendedName>
</protein>
<evidence type="ECO:0000256" key="1">
    <source>
        <dbReference type="ARBA" id="ARBA00004141"/>
    </source>
</evidence>
<feature type="transmembrane region" description="Helical" evidence="7">
    <location>
        <begin position="407"/>
        <end position="429"/>
    </location>
</feature>
<dbReference type="SUPFAM" id="SSF103473">
    <property type="entry name" value="MFS general substrate transporter"/>
    <property type="match status" value="2"/>
</dbReference>
<feature type="transmembrane region" description="Helical" evidence="7">
    <location>
        <begin position="441"/>
        <end position="463"/>
    </location>
</feature>
<dbReference type="Proteomes" id="UP001213681">
    <property type="component" value="Unassembled WGS sequence"/>
</dbReference>
<dbReference type="Pfam" id="PF07690">
    <property type="entry name" value="MFS_1"/>
    <property type="match status" value="1"/>
</dbReference>
<keyword evidence="4 7" id="KW-1133">Transmembrane helix</keyword>
<accession>A0AAD6FZR7</accession>
<keyword evidence="5 7" id="KW-0472">Membrane</keyword>
<reference evidence="9" key="1">
    <citation type="submission" date="2022-12" db="EMBL/GenBank/DDBJ databases">
        <authorList>
            <person name="Petersen C."/>
        </authorList>
    </citation>
    <scope>NUCLEOTIDE SEQUENCE</scope>
    <source>
        <strain evidence="9">IBT 16125</strain>
    </source>
</reference>
<feature type="transmembrane region" description="Helical" evidence="7">
    <location>
        <begin position="143"/>
        <end position="161"/>
    </location>
</feature>
<feature type="transmembrane region" description="Helical" evidence="7">
    <location>
        <begin position="475"/>
        <end position="493"/>
    </location>
</feature>
<feature type="transmembrane region" description="Helical" evidence="7">
    <location>
        <begin position="231"/>
        <end position="251"/>
    </location>
</feature>
<dbReference type="RefSeq" id="XP_056763462.1">
    <property type="nucleotide sequence ID" value="XM_056914613.1"/>
</dbReference>
<dbReference type="Gene3D" id="1.20.1250.20">
    <property type="entry name" value="MFS general substrate transporter like domains"/>
    <property type="match status" value="2"/>
</dbReference>
<dbReference type="EMBL" id="JAPVEA010000008">
    <property type="protein sequence ID" value="KAJ5440233.1"/>
    <property type="molecule type" value="Genomic_DNA"/>
</dbReference>
<dbReference type="InterPro" id="IPR020846">
    <property type="entry name" value="MFS_dom"/>
</dbReference>
<feature type="transmembrane region" description="Helical" evidence="7">
    <location>
        <begin position="113"/>
        <end position="131"/>
    </location>
</feature>
<evidence type="ECO:0000313" key="9">
    <source>
        <dbReference type="EMBL" id="KAJ5440233.1"/>
    </source>
</evidence>
<dbReference type="GO" id="GO:0005886">
    <property type="term" value="C:plasma membrane"/>
    <property type="evidence" value="ECO:0007669"/>
    <property type="project" value="TreeGrafter"/>
</dbReference>
<feature type="domain" description="Major facilitator superfamily (MFS) profile" evidence="8">
    <location>
        <begin position="78"/>
        <end position="572"/>
    </location>
</feature>
<feature type="transmembrane region" description="Helical" evidence="7">
    <location>
        <begin position="72"/>
        <end position="93"/>
    </location>
</feature>
<dbReference type="GO" id="GO:0022857">
    <property type="term" value="F:transmembrane transporter activity"/>
    <property type="evidence" value="ECO:0007669"/>
    <property type="project" value="InterPro"/>
</dbReference>
<evidence type="ECO:0000256" key="7">
    <source>
        <dbReference type="SAM" id="Phobius"/>
    </source>
</evidence>
<dbReference type="InterPro" id="IPR011701">
    <property type="entry name" value="MFS"/>
</dbReference>
<organism evidence="9 10">
    <name type="scientific">Penicillium daleae</name>
    <dbReference type="NCBI Taxonomy" id="63821"/>
    <lineage>
        <taxon>Eukaryota</taxon>
        <taxon>Fungi</taxon>
        <taxon>Dikarya</taxon>
        <taxon>Ascomycota</taxon>
        <taxon>Pezizomycotina</taxon>
        <taxon>Eurotiomycetes</taxon>
        <taxon>Eurotiomycetidae</taxon>
        <taxon>Eurotiales</taxon>
        <taxon>Aspergillaceae</taxon>
        <taxon>Penicillium</taxon>
    </lineage>
</organism>
<feature type="transmembrane region" description="Helical" evidence="7">
    <location>
        <begin position="167"/>
        <end position="188"/>
    </location>
</feature>
<comment type="caution">
    <text evidence="9">The sequence shown here is derived from an EMBL/GenBank/DDBJ whole genome shotgun (WGS) entry which is preliminary data.</text>
</comment>
<comment type="subcellular location">
    <subcellularLocation>
        <location evidence="1">Membrane</location>
        <topology evidence="1">Multi-pass membrane protein</topology>
    </subcellularLocation>
</comment>
<reference evidence="9" key="2">
    <citation type="journal article" date="2023" name="IMA Fungus">
        <title>Comparative genomic study of the Penicillium genus elucidates a diverse pangenome and 15 lateral gene transfer events.</title>
        <authorList>
            <person name="Petersen C."/>
            <person name="Sorensen T."/>
            <person name="Nielsen M.R."/>
            <person name="Sondergaard T.E."/>
            <person name="Sorensen J.L."/>
            <person name="Fitzpatrick D.A."/>
            <person name="Frisvad J.C."/>
            <person name="Nielsen K.L."/>
        </authorList>
    </citation>
    <scope>NUCLEOTIDE SEQUENCE</scope>
    <source>
        <strain evidence="9">IBT 16125</strain>
    </source>
</reference>
<evidence type="ECO:0000256" key="3">
    <source>
        <dbReference type="ARBA" id="ARBA00022692"/>
    </source>
</evidence>
<name>A0AAD6FZR7_9EURO</name>
<gene>
    <name evidence="9" type="ORF">N7458_011231</name>
</gene>
<feature type="transmembrane region" description="Helical" evidence="7">
    <location>
        <begin position="308"/>
        <end position="327"/>
    </location>
</feature>
<feature type="compositionally biased region" description="Polar residues" evidence="6">
    <location>
        <begin position="50"/>
        <end position="59"/>
    </location>
</feature>
<dbReference type="GeneID" id="81604856"/>
<evidence type="ECO:0000256" key="4">
    <source>
        <dbReference type="ARBA" id="ARBA00022989"/>
    </source>
</evidence>
<feature type="transmembrane region" description="Helical" evidence="7">
    <location>
        <begin position="380"/>
        <end position="400"/>
    </location>
</feature>
<dbReference type="InterPro" id="IPR036259">
    <property type="entry name" value="MFS_trans_sf"/>
</dbReference>
<feature type="transmembrane region" description="Helical" evidence="7">
    <location>
        <begin position="347"/>
        <end position="368"/>
    </location>
</feature>
<dbReference type="PROSITE" id="PS50850">
    <property type="entry name" value="MFS"/>
    <property type="match status" value="1"/>
</dbReference>
<comment type="similarity">
    <text evidence="2">Belongs to the major facilitator superfamily. TCR/Tet family.</text>
</comment>
<evidence type="ECO:0000313" key="10">
    <source>
        <dbReference type="Proteomes" id="UP001213681"/>
    </source>
</evidence>
<evidence type="ECO:0000259" key="8">
    <source>
        <dbReference type="PROSITE" id="PS50850"/>
    </source>
</evidence>
<feature type="transmembrane region" description="Helical" evidence="7">
    <location>
        <begin position="200"/>
        <end position="219"/>
    </location>
</feature>
<sequence length="578" mass="62381">MCLCVEMDSKMSPGVVVAKTDALGIEVQRTSGLDGAEQTFDDSQKKTNTDAESGSVSAQTEKKPENFHRPKGIRFALLFTCILFGSFLIGYDTSCIATLTPVITDQFHALNDIGWYQVAYLLAQSATILVYGQLYSFYSMKTLYMSSLFVFAIGSVLSAAAPTSPVFIVGRVLSGLGAAGILSGTNIIVAHTTSLKHRPVYSAIGGGVECLALAFGPFISGSIAHSSTWKVSFYIIIPLSAIIFVMVFFSIGHIRRSENAPLGSKDGKDGKDRLRRIDWAGFAINVPMTLCLVLGLEWAGTKYSWANWRIILLLAVFVVLLALFLTVEYRAGDDIMVPLKMLRQRSVAFASLITFCNFAHLAVIAYYLPFYFQGVRGASTFGSGLMYLPLAVALAVTALASGPLTSFIGYYNPALIIGSVITTMGSGLITTLRPNTIAGKWISYQIIYGIGIGLAFQPPYVAVQTVLHDSIVPKALVVLSFTQQLGDILILSITQNVFLNRLAHNLATNVPELDPDEVLGSGALGLVHAMPAKLRDQVLVAYNGALVDVFYIALGLTCLVVASTLGIEWRSVKQVKNQ</sequence>
<dbReference type="PANTHER" id="PTHR23501">
    <property type="entry name" value="MAJOR FACILITATOR SUPERFAMILY"/>
    <property type="match status" value="1"/>
</dbReference>
<evidence type="ECO:0000256" key="2">
    <source>
        <dbReference type="ARBA" id="ARBA00007520"/>
    </source>
</evidence>